<evidence type="ECO:0000313" key="3">
    <source>
        <dbReference type="Proteomes" id="UP000827721"/>
    </source>
</evidence>
<name>A0ABQ8I0F7_9ROSI</name>
<accession>A0ABQ8I0F7</accession>
<comment type="caution">
    <text evidence="2">The sequence shown here is derived from an EMBL/GenBank/DDBJ whole genome shotgun (WGS) entry which is preliminary data.</text>
</comment>
<dbReference type="EMBL" id="JAFEMO010000005">
    <property type="protein sequence ID" value="KAH7570110.1"/>
    <property type="molecule type" value="Genomic_DNA"/>
</dbReference>
<evidence type="ECO:0000313" key="2">
    <source>
        <dbReference type="EMBL" id="KAH7570110.1"/>
    </source>
</evidence>
<feature type="region of interest" description="Disordered" evidence="1">
    <location>
        <begin position="477"/>
        <end position="496"/>
    </location>
</feature>
<feature type="compositionally biased region" description="Low complexity" evidence="1">
    <location>
        <begin position="479"/>
        <end position="496"/>
    </location>
</feature>
<gene>
    <name evidence="2" type="ORF">JRO89_XS05G0046000</name>
</gene>
<evidence type="ECO:0008006" key="4">
    <source>
        <dbReference type="Google" id="ProtNLM"/>
    </source>
</evidence>
<reference evidence="2 3" key="1">
    <citation type="submission" date="2021-02" db="EMBL/GenBank/DDBJ databases">
        <title>Plant Genome Project.</title>
        <authorList>
            <person name="Zhang R.-G."/>
        </authorList>
    </citation>
    <scope>NUCLEOTIDE SEQUENCE [LARGE SCALE GENOMIC DNA]</scope>
    <source>
        <tissue evidence="2">Leaves</tissue>
    </source>
</reference>
<feature type="region of interest" description="Disordered" evidence="1">
    <location>
        <begin position="1"/>
        <end position="26"/>
    </location>
</feature>
<dbReference type="PANTHER" id="PTHR33781">
    <property type="entry name" value="PROTEIN PHYTOCHROME KINASE SUBSTRATE 1-RELATED"/>
    <property type="match status" value="1"/>
</dbReference>
<keyword evidence="3" id="KW-1185">Reference proteome</keyword>
<feature type="compositionally biased region" description="Polar residues" evidence="1">
    <location>
        <begin position="1"/>
        <end position="21"/>
    </location>
</feature>
<organism evidence="2 3">
    <name type="scientific">Xanthoceras sorbifolium</name>
    <dbReference type="NCBI Taxonomy" id="99658"/>
    <lineage>
        <taxon>Eukaryota</taxon>
        <taxon>Viridiplantae</taxon>
        <taxon>Streptophyta</taxon>
        <taxon>Embryophyta</taxon>
        <taxon>Tracheophyta</taxon>
        <taxon>Spermatophyta</taxon>
        <taxon>Magnoliopsida</taxon>
        <taxon>eudicotyledons</taxon>
        <taxon>Gunneridae</taxon>
        <taxon>Pentapetalae</taxon>
        <taxon>rosids</taxon>
        <taxon>malvids</taxon>
        <taxon>Sapindales</taxon>
        <taxon>Sapindaceae</taxon>
        <taxon>Xanthoceroideae</taxon>
        <taxon>Xanthoceras</taxon>
    </lineage>
</organism>
<evidence type="ECO:0000256" key="1">
    <source>
        <dbReference type="SAM" id="MobiDB-lite"/>
    </source>
</evidence>
<dbReference type="Proteomes" id="UP000827721">
    <property type="component" value="Unassembled WGS sequence"/>
</dbReference>
<sequence length="496" mass="55145">MAMVNLPSSLSQKLSNESNDNNLRDASFSSYLNGAEETFVRKLAQSSQNLSPVMSTKQEEQHYLERKKEEDGEIGVFSAEKYFNGVVDDSPRVPKLGWRNPQDVKDHERMNLAPAKAKIQSGTPSVHSESSWNSQSALLHSALRNPSRRKENKAQKKNFLASYFRCKCSCSDKDSIEITEHVGEASFKRSPNCSVVQSNAIPKGPIKAGHHIDTIQIDETGSIKEDLGLIRENCFSFQTTNSGVGNLPVKIPFQEDQEEEKTRKSIEVFGCSVLEKRNKSSSLEKRLTMLSWDATPRVEDIKFSATHGENFNDTESDASSDLFEIESLTGKANAFLARQGSDATSDCITPTGYAPSEASIEWSVVTASAADFSVMSDSEELRPATAMTSPVKVFSATSNAKTRTSMEMPRRRPSISLSCKSQKAVRVAGDAYRTYDKANYDLQMRQMSDSFTPMTRFQAETKLTSFDSKQRQHAVAATRSLPRSHSPRPSHLLFIQ</sequence>
<dbReference type="InterPro" id="IPR039615">
    <property type="entry name" value="PKS"/>
</dbReference>
<dbReference type="PANTHER" id="PTHR33781:SF4">
    <property type="entry name" value="PROTEIN PHYTOCHROME KINASE SUBSTRATE 1"/>
    <property type="match status" value="1"/>
</dbReference>
<protein>
    <recommendedName>
        <fullName evidence="4">Protein PHYTOCHROME KINASE SUBSTRATE 1-like</fullName>
    </recommendedName>
</protein>
<proteinExistence type="predicted"/>